<protein>
    <recommendedName>
        <fullName evidence="1">F-box domain-containing protein</fullName>
    </recommendedName>
</protein>
<dbReference type="PANTHER" id="PTHR35546:SF25">
    <property type="entry name" value="F-BOX DOMAIN-CONTAINING PROTEIN"/>
    <property type="match status" value="1"/>
</dbReference>
<feature type="domain" description="F-box" evidence="1">
    <location>
        <begin position="2"/>
        <end position="42"/>
    </location>
</feature>
<proteinExistence type="predicted"/>
<dbReference type="SUPFAM" id="SSF81383">
    <property type="entry name" value="F-box domain"/>
    <property type="match status" value="1"/>
</dbReference>
<dbReference type="PANTHER" id="PTHR35546">
    <property type="entry name" value="F-BOX PROTEIN INTERACTION DOMAIN PROTEIN-RELATED"/>
    <property type="match status" value="1"/>
</dbReference>
<dbReference type="InterPro" id="IPR055290">
    <property type="entry name" value="At3g26010-like"/>
</dbReference>
<name>A0A6D2JZ73_9BRAS</name>
<dbReference type="Pfam" id="PF24750">
    <property type="entry name" value="b-prop_At3g26010-like"/>
    <property type="match status" value="1"/>
</dbReference>
<organism evidence="2 3">
    <name type="scientific">Microthlaspi erraticum</name>
    <dbReference type="NCBI Taxonomy" id="1685480"/>
    <lineage>
        <taxon>Eukaryota</taxon>
        <taxon>Viridiplantae</taxon>
        <taxon>Streptophyta</taxon>
        <taxon>Embryophyta</taxon>
        <taxon>Tracheophyta</taxon>
        <taxon>Spermatophyta</taxon>
        <taxon>Magnoliopsida</taxon>
        <taxon>eudicotyledons</taxon>
        <taxon>Gunneridae</taxon>
        <taxon>Pentapetalae</taxon>
        <taxon>rosids</taxon>
        <taxon>malvids</taxon>
        <taxon>Brassicales</taxon>
        <taxon>Brassicaceae</taxon>
        <taxon>Coluteocarpeae</taxon>
        <taxon>Microthlaspi</taxon>
    </lineage>
</organism>
<dbReference type="Pfam" id="PF00646">
    <property type="entry name" value="F-box"/>
    <property type="match status" value="1"/>
</dbReference>
<dbReference type="InterPro" id="IPR056592">
    <property type="entry name" value="Beta-prop_At3g26010-like"/>
</dbReference>
<dbReference type="Proteomes" id="UP000467841">
    <property type="component" value="Unassembled WGS sequence"/>
</dbReference>
<dbReference type="SMART" id="SM00256">
    <property type="entry name" value="FBOX"/>
    <property type="match status" value="1"/>
</dbReference>
<evidence type="ECO:0000259" key="1">
    <source>
        <dbReference type="SMART" id="SM00256"/>
    </source>
</evidence>
<dbReference type="Gene3D" id="1.20.1280.50">
    <property type="match status" value="1"/>
</dbReference>
<dbReference type="EMBL" id="CACVBM020001340">
    <property type="protein sequence ID" value="CAA7046274.1"/>
    <property type="molecule type" value="Genomic_DNA"/>
</dbReference>
<accession>A0A6D2JZ73</accession>
<evidence type="ECO:0000313" key="3">
    <source>
        <dbReference type="Proteomes" id="UP000467841"/>
    </source>
</evidence>
<keyword evidence="3" id="KW-1185">Reference proteome</keyword>
<dbReference type="AlphaFoldDB" id="A0A6D2JZ73"/>
<dbReference type="InterPro" id="IPR001810">
    <property type="entry name" value="F-box_dom"/>
</dbReference>
<evidence type="ECO:0000313" key="2">
    <source>
        <dbReference type="EMBL" id="CAA7046274.1"/>
    </source>
</evidence>
<reference evidence="2" key="1">
    <citation type="submission" date="2020-01" db="EMBL/GenBank/DDBJ databases">
        <authorList>
            <person name="Mishra B."/>
        </authorList>
    </citation>
    <scope>NUCLEOTIDE SEQUENCE [LARGE SCALE GENOMIC DNA]</scope>
</reference>
<dbReference type="InterPro" id="IPR036047">
    <property type="entry name" value="F-box-like_dom_sf"/>
</dbReference>
<dbReference type="CDD" id="cd22157">
    <property type="entry name" value="F-box_AtFBW1-like"/>
    <property type="match status" value="1"/>
</dbReference>
<sequence length="432" mass="49608">MFTEDILTEILARLPLRSISRFKSVCKTWKSTTETNYFRRLFVSLHKNSSSSWSLLMWSDVINLHRCETWDLPKSLACCITSHVTGKFTYMASSSGLVCIHGYSNNTCFVGNPVLQQWVRIPSSPDPYANLSIVMDLLVTRVDEDGVVLAFKLVKFAKHIAKRQESMTSLYLLVYSSETGVWSEKRLDCLHYYTSWAPAEALNGTLYISPSGYDGTDDPAGLPGVLIAHDLYGESDRCRVIPLPDHDPDHNRFFKRTLTTSSGSVMYIKTLPHSLLKVWMLTKNDDWQLLWESRLPFITCDDDILYYAPLAMNPFDPNLVYLWSQQHRHLVSCNLQTQSYQIMREDDESRRRSIDDDDGLGKCFVNQSACEMHMNIRFEADSGFPITLFISVLPRWMESLPCPPQVEMMDKSSLLSCLLQMEDNRPKIRDTK</sequence>
<comment type="caution">
    <text evidence="2">The sequence shown here is derived from an EMBL/GenBank/DDBJ whole genome shotgun (WGS) entry which is preliminary data.</text>
</comment>
<dbReference type="OrthoDB" id="674184at2759"/>
<gene>
    <name evidence="2" type="ORF">MERR_LOCUS33509</name>
</gene>